<keyword evidence="2 4" id="KW-0238">DNA-binding</keyword>
<dbReference type="InterPro" id="IPR001647">
    <property type="entry name" value="HTH_TetR"/>
</dbReference>
<accession>A0A6I6AA05</accession>
<dbReference type="SUPFAM" id="SSF46689">
    <property type="entry name" value="Homeodomain-like"/>
    <property type="match status" value="1"/>
</dbReference>
<evidence type="ECO:0000313" key="6">
    <source>
        <dbReference type="EMBL" id="QGQ22888.1"/>
    </source>
</evidence>
<evidence type="ECO:0000313" key="7">
    <source>
        <dbReference type="Proteomes" id="UP000427281"/>
    </source>
</evidence>
<dbReference type="PRINTS" id="PR00455">
    <property type="entry name" value="HTHTETR"/>
</dbReference>
<evidence type="ECO:0000256" key="4">
    <source>
        <dbReference type="PROSITE-ProRule" id="PRU00335"/>
    </source>
</evidence>
<dbReference type="KEGG" id="gim:F1728_09470"/>
<keyword evidence="3" id="KW-0804">Transcription</keyword>
<protein>
    <submittedName>
        <fullName evidence="6">TetR/AcrR family transcriptional regulator</fullName>
    </submittedName>
</protein>
<sequence>MANAWNNTRLSGKRVLQMNQPTDRKQRSRNKILDAALRTFKQQGYVGSGVDGIMEAAGMTSGAFYGHFSSKSDVLGEAFVHSFIEDQAAMNGALSECETPEQLIEIMQKYLSSKHCEQVEEGCSIPPLLSDLCRADAETKARFEEVIQWMVAQFQERSDNEFSRQEILATLALCFGGLSLARAVNSPALSRQILSACRKQLPIQKCD</sequence>
<evidence type="ECO:0000259" key="5">
    <source>
        <dbReference type="PROSITE" id="PS50977"/>
    </source>
</evidence>
<dbReference type="EMBL" id="CP043930">
    <property type="protein sequence ID" value="QGQ22888.1"/>
    <property type="molecule type" value="Genomic_DNA"/>
</dbReference>
<proteinExistence type="predicted"/>
<dbReference type="PANTHER" id="PTHR47506:SF7">
    <property type="entry name" value="TRANSCRIPTIONAL REGULATORY PROTEIN"/>
    <property type="match status" value="1"/>
</dbReference>
<dbReference type="GO" id="GO:0003677">
    <property type="term" value="F:DNA binding"/>
    <property type="evidence" value="ECO:0007669"/>
    <property type="project" value="UniProtKB-UniRule"/>
</dbReference>
<evidence type="ECO:0000256" key="2">
    <source>
        <dbReference type="ARBA" id="ARBA00023125"/>
    </source>
</evidence>
<evidence type="ECO:0000256" key="1">
    <source>
        <dbReference type="ARBA" id="ARBA00023015"/>
    </source>
</evidence>
<dbReference type="SUPFAM" id="SSF48498">
    <property type="entry name" value="Tetracyclin repressor-like, C-terminal domain"/>
    <property type="match status" value="1"/>
</dbReference>
<dbReference type="Proteomes" id="UP000427281">
    <property type="component" value="Chromosome"/>
</dbReference>
<gene>
    <name evidence="6" type="ORF">F1728_09470</name>
</gene>
<feature type="domain" description="HTH tetR-type" evidence="5">
    <location>
        <begin position="26"/>
        <end position="86"/>
    </location>
</feature>
<dbReference type="Gene3D" id="1.10.357.10">
    <property type="entry name" value="Tetracycline Repressor, domain 2"/>
    <property type="match status" value="1"/>
</dbReference>
<dbReference type="InterPro" id="IPR036271">
    <property type="entry name" value="Tet_transcr_reg_TetR-rel_C_sf"/>
</dbReference>
<keyword evidence="7" id="KW-1185">Reference proteome</keyword>
<name>A0A6I6AA05_9PLAN</name>
<keyword evidence="1" id="KW-0805">Transcription regulation</keyword>
<organism evidence="6 7">
    <name type="scientific">Gimesia benthica</name>
    <dbReference type="NCBI Taxonomy" id="2608982"/>
    <lineage>
        <taxon>Bacteria</taxon>
        <taxon>Pseudomonadati</taxon>
        <taxon>Planctomycetota</taxon>
        <taxon>Planctomycetia</taxon>
        <taxon>Planctomycetales</taxon>
        <taxon>Planctomycetaceae</taxon>
        <taxon>Gimesia</taxon>
    </lineage>
</organism>
<dbReference type="AlphaFoldDB" id="A0A6I6AA05"/>
<dbReference type="Pfam" id="PF00440">
    <property type="entry name" value="TetR_N"/>
    <property type="match status" value="1"/>
</dbReference>
<reference evidence="6 7" key="1">
    <citation type="submission" date="2019-09" db="EMBL/GenBank/DDBJ databases">
        <title>Gimesia benthica sp. nov., a novel bacterium isolated from deep-sea water of the Northwest Indian Ocean.</title>
        <authorList>
            <person name="Dai X."/>
        </authorList>
    </citation>
    <scope>NUCLEOTIDE SEQUENCE [LARGE SCALE GENOMIC DNA]</scope>
    <source>
        <strain evidence="6 7">E7</strain>
    </source>
</reference>
<dbReference type="PROSITE" id="PS50977">
    <property type="entry name" value="HTH_TETR_2"/>
    <property type="match status" value="1"/>
</dbReference>
<feature type="DNA-binding region" description="H-T-H motif" evidence="4">
    <location>
        <begin position="49"/>
        <end position="68"/>
    </location>
</feature>
<dbReference type="PANTHER" id="PTHR47506">
    <property type="entry name" value="TRANSCRIPTIONAL REGULATORY PROTEIN"/>
    <property type="match status" value="1"/>
</dbReference>
<evidence type="ECO:0000256" key="3">
    <source>
        <dbReference type="ARBA" id="ARBA00023163"/>
    </source>
</evidence>
<dbReference type="InterPro" id="IPR009057">
    <property type="entry name" value="Homeodomain-like_sf"/>
</dbReference>
<dbReference type="Gene3D" id="1.10.10.60">
    <property type="entry name" value="Homeodomain-like"/>
    <property type="match status" value="1"/>
</dbReference>